<sequence length="69" mass="8062">FFQLFPCYGSSQDVKMRNLHCLLKMVQIADCSRYGPQQQRLAGTFQDAAGVEKDLRGDQYRNSFWLQKK</sequence>
<organism evidence="1 2">
    <name type="scientific">Pterocles gutturalis</name>
    <name type="common">yellow-throated sandgrouse</name>
    <dbReference type="NCBI Taxonomy" id="240206"/>
    <lineage>
        <taxon>Eukaryota</taxon>
        <taxon>Metazoa</taxon>
        <taxon>Chordata</taxon>
        <taxon>Craniata</taxon>
        <taxon>Vertebrata</taxon>
        <taxon>Euteleostomi</taxon>
        <taxon>Archelosauria</taxon>
        <taxon>Archosauria</taxon>
        <taxon>Dinosauria</taxon>
        <taxon>Saurischia</taxon>
        <taxon>Theropoda</taxon>
        <taxon>Coelurosauria</taxon>
        <taxon>Aves</taxon>
        <taxon>Neognathae</taxon>
        <taxon>Neoaves</taxon>
        <taxon>Columbimorphae</taxon>
        <taxon>Pterocliformes</taxon>
        <taxon>Pteroclidae</taxon>
        <taxon>Pterocles</taxon>
    </lineage>
</organism>
<gene>
    <name evidence="1" type="ORF">N339_07587</name>
</gene>
<comment type="caution">
    <text evidence="1">The sequence shown here is derived from an EMBL/GenBank/DDBJ whole genome shotgun (WGS) entry which is preliminary data.</text>
</comment>
<feature type="non-terminal residue" evidence="1">
    <location>
        <position position="1"/>
    </location>
</feature>
<dbReference type="AlphaFoldDB" id="A0AAW3DJF2"/>
<keyword evidence="2" id="KW-1185">Reference proteome</keyword>
<evidence type="ECO:0000313" key="2">
    <source>
        <dbReference type="Proteomes" id="UP000053149"/>
    </source>
</evidence>
<feature type="non-terminal residue" evidence="1">
    <location>
        <position position="69"/>
    </location>
</feature>
<evidence type="ECO:0000313" key="1">
    <source>
        <dbReference type="EMBL" id="KFU98297.1"/>
    </source>
</evidence>
<protein>
    <submittedName>
        <fullName evidence="1">Uncharacterized protein</fullName>
    </submittedName>
</protein>
<accession>A0AAW3DJF2</accession>
<name>A0AAW3DJF2_9AVES</name>
<reference evidence="1 2" key="1">
    <citation type="journal article" date="2014" name="Science">
        <title>Comparative genomics reveals insights into avian genome evolution and adaptation.</title>
        <authorList>
            <consortium name="Avian Genome Consortium"/>
            <person name="Zhang G."/>
            <person name="Li C."/>
            <person name="Li Q."/>
            <person name="Li B."/>
            <person name="Larkin D.M."/>
            <person name="Lee C."/>
            <person name="Storz J.F."/>
            <person name="Antunes A."/>
            <person name="Greenwold M.J."/>
            <person name="Meredith R.W."/>
            <person name="Odeen A."/>
            <person name="Cui J."/>
            <person name="Zhou Q."/>
            <person name="Xu L."/>
            <person name="Pan H."/>
            <person name="Wang Z."/>
            <person name="Jin L."/>
            <person name="Zhang P."/>
            <person name="Hu H."/>
            <person name="Yang W."/>
            <person name="Hu J."/>
            <person name="Xiao J."/>
            <person name="Yang Z."/>
            <person name="Liu Y."/>
            <person name="Xie Q."/>
            <person name="Yu H."/>
            <person name="Lian J."/>
            <person name="Wen P."/>
            <person name="Zhang F."/>
            <person name="Li H."/>
            <person name="Zeng Y."/>
            <person name="Xiong Z."/>
            <person name="Liu S."/>
            <person name="Zhou L."/>
            <person name="Huang Z."/>
            <person name="An N."/>
            <person name="Wang J."/>
            <person name="Zheng Q."/>
            <person name="Xiong Y."/>
            <person name="Wang G."/>
            <person name="Wang B."/>
            <person name="Wang J."/>
            <person name="Fan Y."/>
            <person name="da Fonseca R.R."/>
            <person name="Alfaro-Nunez A."/>
            <person name="Schubert M."/>
            <person name="Orlando L."/>
            <person name="Mourier T."/>
            <person name="Howard J.T."/>
            <person name="Ganapathy G."/>
            <person name="Pfenning A."/>
            <person name="Whitney O."/>
            <person name="Rivas M.V."/>
            <person name="Hara E."/>
            <person name="Smith J."/>
            <person name="Farre M."/>
            <person name="Narayan J."/>
            <person name="Slavov G."/>
            <person name="Romanov M.N."/>
            <person name="Borges R."/>
            <person name="Machado J.P."/>
            <person name="Khan I."/>
            <person name="Springer M.S."/>
            <person name="Gatesy J."/>
            <person name="Hoffmann F.G."/>
            <person name="Opazo J.C."/>
            <person name="Hastad O."/>
            <person name="Sawyer R.H."/>
            <person name="Kim H."/>
            <person name="Kim K.W."/>
            <person name="Kim H.J."/>
            <person name="Cho S."/>
            <person name="Li N."/>
            <person name="Huang Y."/>
            <person name="Bruford M.W."/>
            <person name="Zhan X."/>
            <person name="Dixon A."/>
            <person name="Bertelsen M.F."/>
            <person name="Derryberry E."/>
            <person name="Warren W."/>
            <person name="Wilson R.K."/>
            <person name="Li S."/>
            <person name="Ray D.A."/>
            <person name="Green R.E."/>
            <person name="O'Brien S.J."/>
            <person name="Griffin D."/>
            <person name="Johnson W.E."/>
            <person name="Haussler D."/>
            <person name="Ryder O.A."/>
            <person name="Willerslev E."/>
            <person name="Graves G.R."/>
            <person name="Alstrom P."/>
            <person name="Fjeldsa J."/>
            <person name="Mindell D.P."/>
            <person name="Edwards S.V."/>
            <person name="Braun E.L."/>
            <person name="Rahbek C."/>
            <person name="Burt D.W."/>
            <person name="Houde P."/>
            <person name="Zhang Y."/>
            <person name="Yang H."/>
            <person name="Wang J."/>
            <person name="Jarvis E.D."/>
            <person name="Gilbert M.T."/>
            <person name="Wang J."/>
        </authorList>
    </citation>
    <scope>NUCLEOTIDE SEQUENCE [LARGE SCALE GENOMIC DNA]</scope>
    <source>
        <strain evidence="1">BGI_N339</strain>
    </source>
</reference>
<dbReference type="Proteomes" id="UP000053149">
    <property type="component" value="Unassembled WGS sequence"/>
</dbReference>
<proteinExistence type="predicted"/>
<dbReference type="EMBL" id="JMFR01038260">
    <property type="protein sequence ID" value="KFU98297.1"/>
    <property type="molecule type" value="Genomic_DNA"/>
</dbReference>